<evidence type="ECO:0000256" key="3">
    <source>
        <dbReference type="ARBA" id="ARBA00023125"/>
    </source>
</evidence>
<reference evidence="6" key="1">
    <citation type="submission" date="2023-06" db="EMBL/GenBank/DDBJ databases">
        <title>Black Yeasts Isolated from many extreme environments.</title>
        <authorList>
            <person name="Coleine C."/>
            <person name="Stajich J.E."/>
            <person name="Selbmann L."/>
        </authorList>
    </citation>
    <scope>NUCLEOTIDE SEQUENCE</scope>
    <source>
        <strain evidence="6">CCFEE 5200</strain>
    </source>
</reference>
<dbReference type="Proteomes" id="UP001175353">
    <property type="component" value="Unassembled WGS sequence"/>
</dbReference>
<dbReference type="GO" id="GO:0000981">
    <property type="term" value="F:DNA-binding transcription factor activity, RNA polymerase II-specific"/>
    <property type="evidence" value="ECO:0007669"/>
    <property type="project" value="TreeGrafter"/>
</dbReference>
<gene>
    <name evidence="6" type="ORF">LTR91_012001</name>
</gene>
<organism evidence="6 7">
    <name type="scientific">Friedmanniomyces endolithicus</name>
    <dbReference type="NCBI Taxonomy" id="329885"/>
    <lineage>
        <taxon>Eukaryota</taxon>
        <taxon>Fungi</taxon>
        <taxon>Dikarya</taxon>
        <taxon>Ascomycota</taxon>
        <taxon>Pezizomycotina</taxon>
        <taxon>Dothideomycetes</taxon>
        <taxon>Dothideomycetidae</taxon>
        <taxon>Mycosphaerellales</taxon>
        <taxon>Teratosphaeriaceae</taxon>
        <taxon>Friedmanniomyces</taxon>
    </lineage>
</organism>
<dbReference type="GO" id="GO:0005634">
    <property type="term" value="C:nucleus"/>
    <property type="evidence" value="ECO:0007669"/>
    <property type="project" value="UniProtKB-SubCell"/>
</dbReference>
<proteinExistence type="predicted"/>
<keyword evidence="4" id="KW-0804">Transcription</keyword>
<keyword evidence="5" id="KW-0539">Nucleus</keyword>
<evidence type="ECO:0000313" key="6">
    <source>
        <dbReference type="EMBL" id="KAK0981145.1"/>
    </source>
</evidence>
<keyword evidence="7" id="KW-1185">Reference proteome</keyword>
<sequence>MDVVTGTSPSKKARIPKACAACRKSKSATTCTWHVKTRSAVDERLERVEQAIWALNRRLDDQETICRQSREASGPVTDRTGAICNSTTSVDAVGTALDLPAGEESSSALPAILPPNNASFTVQKPARLDVVSSGLITDFDAQIWFNAFFDGCDRFVPIFDPAIDTYSSVRERSSVLFDVLITFGCKAGDGSLANEFRKLYNVVRQHISDITLHDTEASLESVQALLVVANYSESGAILCDIALRESLKLHLPQKVAAYFSSLAAGCRTDQPVNLRDLIPIRVFYGLVLLHQILSLDGGKPASMSLHSIPRRIRILIAQPHRTPIDLRLYAQVELNELRATSYAYVVAAANAGEQSLKDTIDQAQLDMSRWKAEWQALIFDNLTAEDEKTVFTVNLRIQHAWAVIALQLRALTASGVDNLALVTESQRTISLAAKTAAERHLDLILTNTYDLDGSDASHEQTSYIKPYIANIRYGSEFVFAKNAFCVLIVLRLAILLGDPLPAVLHRLQQAQDFLDGLSHAGMGANVGYIRILSQTVKKCQRAVKASQQAQDSSEQALDTGDADFQSFVPHEFTLKWDFPGLNLCYIPLDWQELFLNFEAGD</sequence>
<protein>
    <recommendedName>
        <fullName evidence="8">Transcription factor domain-containing protein</fullName>
    </recommendedName>
</protein>
<evidence type="ECO:0000256" key="1">
    <source>
        <dbReference type="ARBA" id="ARBA00004123"/>
    </source>
</evidence>
<dbReference type="EMBL" id="JAUJLE010000113">
    <property type="protein sequence ID" value="KAK0981145.1"/>
    <property type="molecule type" value="Genomic_DNA"/>
</dbReference>
<dbReference type="PANTHER" id="PTHR31845">
    <property type="entry name" value="FINGER DOMAIN PROTEIN, PUTATIVE-RELATED"/>
    <property type="match status" value="1"/>
</dbReference>
<accession>A0AAN6KGE6</accession>
<evidence type="ECO:0000256" key="2">
    <source>
        <dbReference type="ARBA" id="ARBA00023015"/>
    </source>
</evidence>
<evidence type="ECO:0008006" key="8">
    <source>
        <dbReference type="Google" id="ProtNLM"/>
    </source>
</evidence>
<evidence type="ECO:0000256" key="5">
    <source>
        <dbReference type="ARBA" id="ARBA00023242"/>
    </source>
</evidence>
<comment type="subcellular location">
    <subcellularLocation>
        <location evidence="1">Nucleus</location>
    </subcellularLocation>
</comment>
<evidence type="ECO:0000313" key="7">
    <source>
        <dbReference type="Proteomes" id="UP001175353"/>
    </source>
</evidence>
<dbReference type="GO" id="GO:0000976">
    <property type="term" value="F:transcription cis-regulatory region binding"/>
    <property type="evidence" value="ECO:0007669"/>
    <property type="project" value="TreeGrafter"/>
</dbReference>
<dbReference type="InterPro" id="IPR051089">
    <property type="entry name" value="prtT"/>
</dbReference>
<evidence type="ECO:0000256" key="4">
    <source>
        <dbReference type="ARBA" id="ARBA00023163"/>
    </source>
</evidence>
<dbReference type="CDD" id="cd12148">
    <property type="entry name" value="fungal_TF_MHR"/>
    <property type="match status" value="1"/>
</dbReference>
<dbReference type="PANTHER" id="PTHR31845:SF33">
    <property type="entry name" value="ZN(II)2CYS6 TRANSCRIPTION FACTOR (EUROFUNG)"/>
    <property type="match status" value="1"/>
</dbReference>
<name>A0AAN6KGE6_9PEZI</name>
<keyword evidence="3" id="KW-0238">DNA-binding</keyword>
<keyword evidence="2" id="KW-0805">Transcription regulation</keyword>
<comment type="caution">
    <text evidence="6">The sequence shown here is derived from an EMBL/GenBank/DDBJ whole genome shotgun (WGS) entry which is preliminary data.</text>
</comment>
<dbReference type="AlphaFoldDB" id="A0AAN6KGE6"/>